<dbReference type="SMART" id="SM01211">
    <property type="entry name" value="GATase_5"/>
    <property type="match status" value="1"/>
</dbReference>
<dbReference type="Gene3D" id="3.40.50.880">
    <property type="match status" value="1"/>
</dbReference>
<name>A0A0M3IYZ0_ANISI</name>
<reference evidence="2 3" key="2">
    <citation type="submission" date="2018-11" db="EMBL/GenBank/DDBJ databases">
        <authorList>
            <consortium name="Pathogen Informatics"/>
        </authorList>
    </citation>
    <scope>NUCLEOTIDE SEQUENCE [LARGE SCALE GENOMIC DNA]</scope>
</reference>
<dbReference type="Pfam" id="PF22689">
    <property type="entry name" value="FGAR-AT_PurM_N-like"/>
    <property type="match status" value="1"/>
</dbReference>
<dbReference type="PROSITE" id="PS51273">
    <property type="entry name" value="GATASE_TYPE_1"/>
    <property type="match status" value="1"/>
</dbReference>
<dbReference type="SUPFAM" id="SSF52317">
    <property type="entry name" value="Class I glutamine amidotransferase-like"/>
    <property type="match status" value="1"/>
</dbReference>
<reference evidence="4" key="1">
    <citation type="submission" date="2017-02" db="UniProtKB">
        <authorList>
            <consortium name="WormBaseParasite"/>
        </authorList>
    </citation>
    <scope>IDENTIFICATION</scope>
</reference>
<dbReference type="Pfam" id="PF13507">
    <property type="entry name" value="GATase_5"/>
    <property type="match status" value="1"/>
</dbReference>
<evidence type="ECO:0000313" key="3">
    <source>
        <dbReference type="Proteomes" id="UP000267096"/>
    </source>
</evidence>
<organism evidence="4">
    <name type="scientific">Anisakis simplex</name>
    <name type="common">Herring worm</name>
    <dbReference type="NCBI Taxonomy" id="6269"/>
    <lineage>
        <taxon>Eukaryota</taxon>
        <taxon>Metazoa</taxon>
        <taxon>Ecdysozoa</taxon>
        <taxon>Nematoda</taxon>
        <taxon>Chromadorea</taxon>
        <taxon>Rhabditida</taxon>
        <taxon>Spirurina</taxon>
        <taxon>Ascaridomorpha</taxon>
        <taxon>Ascaridoidea</taxon>
        <taxon>Anisakidae</taxon>
        <taxon>Anisakis</taxon>
        <taxon>Anisakis simplex complex</taxon>
    </lineage>
</organism>
<feature type="domain" description="FGAR-AT PurM N-terminal-like" evidence="1">
    <location>
        <begin position="1"/>
        <end position="62"/>
    </location>
</feature>
<dbReference type="Proteomes" id="UP000267096">
    <property type="component" value="Unassembled WGS sequence"/>
</dbReference>
<dbReference type="InterPro" id="IPR029062">
    <property type="entry name" value="Class_I_gatase-like"/>
</dbReference>
<dbReference type="PANTHER" id="PTHR10099:SF1">
    <property type="entry name" value="PHOSPHORIBOSYLFORMYLGLYCINAMIDINE SYNTHASE"/>
    <property type="match status" value="1"/>
</dbReference>
<dbReference type="PANTHER" id="PTHR10099">
    <property type="entry name" value="PHOSPHORIBOSYLFORMYLGLYCINAMIDINE SYNTHASE"/>
    <property type="match status" value="1"/>
</dbReference>
<sequence length="546" mass="60445">MWAAKLDGEGMRLVRACDALCDAMRQLGVAIDGGKDSLSMAAKVNGEIVKAPGTLVISAYAPCTNVTEVVTPDLKGSEDGNASRLIYVRFGNDGSEHRLGASALAQCLKQIGNNTADIDDVHLFKRAFDVTQNLVKKRRLISGHDVSDGDPLETLFAEESGIVVETNENQVEDIVEMYRSEGIHAQCIGFTTNDVGRTAMVVVNVNGETALSAPLCELREIWEETSAQLELLQTNEECVKQQKHWIRVAAPVHYSAHFDFSSSSNVSSLEQKVFMAIIREEGSNGDREMSAAFHMAGFTPFDVTMSDLVDCEFGLERFSGIAFVGGFSFGDVLGSARGWASSILFHGKVFEQLRRFRQRQDTFSLGVCNGCQLMAHLGWIGNLNNEDSKQNVLLKANDCGRFQSSFTTVRINRSPSIMLSGMHGSVLGVWSAHGEGKFTYRNDEVLEQMISNELICVQYCDGNGKPSMIFPENPNGSIESVAAICSLDGRHLAMMPHPDRSFISWQWPNYPKQFKLSNQQNNSNNNNNSPWMRMFINAYEWVKQQQ</sequence>
<dbReference type="AlphaFoldDB" id="A0A0M3IYZ0"/>
<proteinExistence type="predicted"/>
<dbReference type="InterPro" id="IPR055181">
    <property type="entry name" value="FGAR-AT_PurM_N-like"/>
</dbReference>
<evidence type="ECO:0000259" key="1">
    <source>
        <dbReference type="Pfam" id="PF22689"/>
    </source>
</evidence>
<dbReference type="InterPro" id="IPR036676">
    <property type="entry name" value="PurM-like_C_sf"/>
</dbReference>
<dbReference type="OrthoDB" id="6666987at2759"/>
<evidence type="ECO:0000313" key="4">
    <source>
        <dbReference type="WBParaSite" id="ASIM_0000046901-mRNA-1"/>
    </source>
</evidence>
<dbReference type="WBParaSite" id="ASIM_0000046901-mRNA-1">
    <property type="protein sequence ID" value="ASIM_0000046901-mRNA-1"/>
    <property type="gene ID" value="ASIM_0000046901"/>
</dbReference>
<accession>A0A0M3IYZ0</accession>
<dbReference type="CDD" id="cd02204">
    <property type="entry name" value="PurL_repeat2"/>
    <property type="match status" value="1"/>
</dbReference>
<dbReference type="CDD" id="cd01740">
    <property type="entry name" value="GATase1_FGAR_AT"/>
    <property type="match status" value="1"/>
</dbReference>
<dbReference type="SUPFAM" id="SSF55326">
    <property type="entry name" value="PurM N-terminal domain-like"/>
    <property type="match status" value="1"/>
</dbReference>
<dbReference type="GO" id="GO:0005737">
    <property type="term" value="C:cytoplasm"/>
    <property type="evidence" value="ECO:0007669"/>
    <property type="project" value="TreeGrafter"/>
</dbReference>
<protein>
    <submittedName>
        <fullName evidence="4">Glutamine amidotransferase type-1 domain-containing protein</fullName>
    </submittedName>
</protein>
<dbReference type="InterPro" id="IPR036921">
    <property type="entry name" value="PurM-like_N_sf"/>
</dbReference>
<keyword evidence="3" id="KW-1185">Reference proteome</keyword>
<dbReference type="GO" id="GO:0006164">
    <property type="term" value="P:purine nucleotide biosynthetic process"/>
    <property type="evidence" value="ECO:0007669"/>
    <property type="project" value="TreeGrafter"/>
</dbReference>
<dbReference type="EMBL" id="UYRR01000209">
    <property type="protein sequence ID" value="VDK17643.1"/>
    <property type="molecule type" value="Genomic_DNA"/>
</dbReference>
<gene>
    <name evidence="2" type="ORF">ASIM_LOCUS373</name>
</gene>
<dbReference type="SUPFAM" id="SSF56042">
    <property type="entry name" value="PurM C-terminal domain-like"/>
    <property type="match status" value="1"/>
</dbReference>
<dbReference type="Gene3D" id="3.90.650.10">
    <property type="entry name" value="PurM-like C-terminal domain"/>
    <property type="match status" value="2"/>
</dbReference>
<evidence type="ECO:0000313" key="2">
    <source>
        <dbReference type="EMBL" id="VDK17643.1"/>
    </source>
</evidence>
<dbReference type="GO" id="GO:0004642">
    <property type="term" value="F:phosphoribosylformylglycinamidine synthase activity"/>
    <property type="evidence" value="ECO:0007669"/>
    <property type="project" value="TreeGrafter"/>
</dbReference>